<keyword evidence="4" id="KW-0539">Nucleus</keyword>
<feature type="domain" description="FHA" evidence="6">
    <location>
        <begin position="22"/>
        <end position="72"/>
    </location>
</feature>
<dbReference type="Pfam" id="PF00498">
    <property type="entry name" value="FHA"/>
    <property type="match status" value="1"/>
</dbReference>
<accession>A0A1A9ZU07</accession>
<organism evidence="7 8">
    <name type="scientific">Glossina pallidipes</name>
    <name type="common">Tsetse fly</name>
    <dbReference type="NCBI Taxonomy" id="7398"/>
    <lineage>
        <taxon>Eukaryota</taxon>
        <taxon>Metazoa</taxon>
        <taxon>Ecdysozoa</taxon>
        <taxon>Arthropoda</taxon>
        <taxon>Hexapoda</taxon>
        <taxon>Insecta</taxon>
        <taxon>Pterygota</taxon>
        <taxon>Neoptera</taxon>
        <taxon>Endopterygota</taxon>
        <taxon>Diptera</taxon>
        <taxon>Brachycera</taxon>
        <taxon>Muscomorpha</taxon>
        <taxon>Hippoboscoidea</taxon>
        <taxon>Glossinidae</taxon>
        <taxon>Glossina</taxon>
    </lineage>
</organism>
<dbReference type="Proteomes" id="UP000092445">
    <property type="component" value="Unassembled WGS sequence"/>
</dbReference>
<dbReference type="InterPro" id="IPR040227">
    <property type="entry name" value="Nibrin-rel"/>
</dbReference>
<evidence type="ECO:0000313" key="8">
    <source>
        <dbReference type="Proteomes" id="UP000092445"/>
    </source>
</evidence>
<sequence length="88" mass="10159">MWILKNTYTGNCFYFVADKIEYTVGRLGADFELVNDTSVSRAHAVFQLIIKTKIDVQLQLKDLGSKYGTFHNKDIEKNKRLNNDECLP</sequence>
<dbReference type="InterPro" id="IPR008984">
    <property type="entry name" value="SMAD_FHA_dom_sf"/>
</dbReference>
<dbReference type="PANTHER" id="PTHR12162:SF0">
    <property type="entry name" value="NIBRIN"/>
    <property type="match status" value="1"/>
</dbReference>
<keyword evidence="2" id="KW-0227">DNA damage</keyword>
<evidence type="ECO:0000259" key="6">
    <source>
        <dbReference type="PROSITE" id="PS50006"/>
    </source>
</evidence>
<comment type="subcellular location">
    <subcellularLocation>
        <location evidence="1">Nucleus</location>
    </subcellularLocation>
</comment>
<evidence type="ECO:0000256" key="5">
    <source>
        <dbReference type="ARBA" id="ARBA00044757"/>
    </source>
</evidence>
<dbReference type="VEuPathDB" id="VectorBase:GPAI025000"/>
<evidence type="ECO:0000256" key="2">
    <source>
        <dbReference type="ARBA" id="ARBA00022763"/>
    </source>
</evidence>
<dbReference type="EnsemblMetazoa" id="GPAI025000-RA">
    <property type="protein sequence ID" value="GPAI025000-PA"/>
    <property type="gene ID" value="GPAI025000"/>
</dbReference>
<dbReference type="PROSITE" id="PS50006">
    <property type="entry name" value="FHA_DOMAIN"/>
    <property type="match status" value="1"/>
</dbReference>
<proteinExistence type="inferred from homology"/>
<keyword evidence="8" id="KW-1185">Reference proteome</keyword>
<dbReference type="GO" id="GO:0000724">
    <property type="term" value="P:double-strand break repair via homologous recombination"/>
    <property type="evidence" value="ECO:0007669"/>
    <property type="project" value="TreeGrafter"/>
</dbReference>
<keyword evidence="3" id="KW-0234">DNA repair</keyword>
<dbReference type="GO" id="GO:0007095">
    <property type="term" value="P:mitotic G2 DNA damage checkpoint signaling"/>
    <property type="evidence" value="ECO:0007669"/>
    <property type="project" value="InterPro"/>
</dbReference>
<comment type="similarity">
    <text evidence="5">Belongs to the Nibrin family.</text>
</comment>
<dbReference type="GO" id="GO:0030870">
    <property type="term" value="C:Mre11 complex"/>
    <property type="evidence" value="ECO:0007669"/>
    <property type="project" value="InterPro"/>
</dbReference>
<protein>
    <recommendedName>
        <fullName evidence="6">FHA domain-containing protein</fullName>
    </recommendedName>
</protein>
<dbReference type="GO" id="GO:0003684">
    <property type="term" value="F:damaged DNA binding"/>
    <property type="evidence" value="ECO:0007669"/>
    <property type="project" value="TreeGrafter"/>
</dbReference>
<dbReference type="Gene3D" id="2.60.200.20">
    <property type="match status" value="1"/>
</dbReference>
<evidence type="ECO:0000313" key="7">
    <source>
        <dbReference type="EnsemblMetazoa" id="GPAI025000-PA"/>
    </source>
</evidence>
<evidence type="ECO:0000256" key="1">
    <source>
        <dbReference type="ARBA" id="ARBA00004123"/>
    </source>
</evidence>
<dbReference type="PANTHER" id="PTHR12162">
    <property type="entry name" value="NIBRIN-RELATED"/>
    <property type="match status" value="1"/>
</dbReference>
<dbReference type="STRING" id="7398.A0A1A9ZU07"/>
<dbReference type="AlphaFoldDB" id="A0A1A9ZU07"/>
<name>A0A1A9ZU07_GLOPL</name>
<evidence type="ECO:0000256" key="4">
    <source>
        <dbReference type="ARBA" id="ARBA00023242"/>
    </source>
</evidence>
<reference evidence="8" key="1">
    <citation type="submission" date="2014-03" db="EMBL/GenBank/DDBJ databases">
        <authorList>
            <person name="Aksoy S."/>
            <person name="Warren W."/>
            <person name="Wilson R.K."/>
        </authorList>
    </citation>
    <scope>NUCLEOTIDE SEQUENCE [LARGE SCALE GENOMIC DNA]</scope>
    <source>
        <strain evidence="8">IAEA</strain>
    </source>
</reference>
<dbReference type="SUPFAM" id="SSF49879">
    <property type="entry name" value="SMAD/FHA domain"/>
    <property type="match status" value="1"/>
</dbReference>
<dbReference type="InterPro" id="IPR000253">
    <property type="entry name" value="FHA_dom"/>
</dbReference>
<evidence type="ECO:0000256" key="3">
    <source>
        <dbReference type="ARBA" id="ARBA00023204"/>
    </source>
</evidence>
<reference evidence="7" key="2">
    <citation type="submission" date="2020-05" db="UniProtKB">
        <authorList>
            <consortium name="EnsemblMetazoa"/>
        </authorList>
    </citation>
    <scope>IDENTIFICATION</scope>
    <source>
        <strain evidence="7">IAEA</strain>
    </source>
</reference>